<gene>
    <name evidence="4" type="ORF">J8A68_004246</name>
</gene>
<keyword evidence="2 3" id="KW-0117">Actin capping</keyword>
<dbReference type="PROSITE" id="PS00749">
    <property type="entry name" value="F_ACTIN_CAPPING_A_2"/>
    <property type="match status" value="1"/>
</dbReference>
<keyword evidence="5" id="KW-1185">Reference proteome</keyword>
<dbReference type="InterPro" id="IPR002189">
    <property type="entry name" value="CapZ_alpha"/>
</dbReference>
<dbReference type="GO" id="GO:0051015">
    <property type="term" value="F:actin filament binding"/>
    <property type="evidence" value="ECO:0007669"/>
    <property type="project" value="TreeGrafter"/>
</dbReference>
<evidence type="ECO:0000313" key="4">
    <source>
        <dbReference type="EMBL" id="KAG7662236.1"/>
    </source>
</evidence>
<dbReference type="GO" id="GO:0008290">
    <property type="term" value="C:F-actin capping protein complex"/>
    <property type="evidence" value="ECO:0007669"/>
    <property type="project" value="UniProtKB-UniRule"/>
</dbReference>
<dbReference type="RefSeq" id="XP_049262469.1">
    <property type="nucleotide sequence ID" value="XM_049408185.1"/>
</dbReference>
<dbReference type="GO" id="GO:0030036">
    <property type="term" value="P:actin cytoskeleton organization"/>
    <property type="evidence" value="ECO:0007669"/>
    <property type="project" value="TreeGrafter"/>
</dbReference>
<evidence type="ECO:0000313" key="5">
    <source>
        <dbReference type="Proteomes" id="UP000694255"/>
    </source>
</evidence>
<keyword evidence="3" id="KW-0009">Actin-binding</keyword>
<dbReference type="Pfam" id="PF01267">
    <property type="entry name" value="F-actin_cap_A"/>
    <property type="match status" value="1"/>
</dbReference>
<dbReference type="OrthoDB" id="340550at2759"/>
<dbReference type="InterPro" id="IPR017865">
    <property type="entry name" value="F-actin_cap_asu_CS"/>
</dbReference>
<dbReference type="GO" id="GO:0030479">
    <property type="term" value="C:actin cortical patch"/>
    <property type="evidence" value="ECO:0007669"/>
    <property type="project" value="TreeGrafter"/>
</dbReference>
<organism evidence="4 5">
    <name type="scientific">[Candida] subhashii</name>
    <dbReference type="NCBI Taxonomy" id="561895"/>
    <lineage>
        <taxon>Eukaryota</taxon>
        <taxon>Fungi</taxon>
        <taxon>Dikarya</taxon>
        <taxon>Ascomycota</taxon>
        <taxon>Saccharomycotina</taxon>
        <taxon>Pichiomycetes</taxon>
        <taxon>Debaryomycetaceae</taxon>
        <taxon>Spathaspora</taxon>
    </lineage>
</organism>
<comment type="caution">
    <text evidence="4">The sequence shown here is derived from an EMBL/GenBank/DDBJ whole genome shotgun (WGS) entry which is preliminary data.</text>
</comment>
<comment type="similarity">
    <text evidence="3">Belongs to the F-actin-capping protein alpha subunit family.</text>
</comment>
<evidence type="ECO:0000256" key="1">
    <source>
        <dbReference type="ARBA" id="ARBA00014038"/>
    </source>
</evidence>
<dbReference type="PANTHER" id="PTHR10653">
    <property type="entry name" value="F-ACTIN-CAPPING PROTEIN SUBUNIT ALPHA"/>
    <property type="match status" value="1"/>
</dbReference>
<sequence length="265" mass="30106">MSVKLNELVDSLVKTSPPGELTNVNNNLSSLIDDSSVIQDSIESYVNENNAVFSGKYIAGKYNKHPNSSKYIDYVNGKLFNIDLKSMQAIDIEPYHETSGLPGYFNELTRKLEKYGDDHYPSSYAFTVIPENDDDSLRIIIIGQRLNNDNYYTGQWKSEYLIKGNGQVSGVVKLDIHYYEDGNVRLKFDEKIESTTLQTVNAGEIVNFINNSETKITLNIIDQFTHLNQQSFKNLRRLLPITRSKINWGNAIGNYRLGSDVVNKK</sequence>
<dbReference type="PANTHER" id="PTHR10653:SF0">
    <property type="entry name" value="F-ACTIN-CAPPING PROTEIN SUBUNIT ALPHA"/>
    <property type="match status" value="1"/>
</dbReference>
<evidence type="ECO:0000256" key="2">
    <source>
        <dbReference type="ARBA" id="ARBA00022467"/>
    </source>
</evidence>
<dbReference type="EMBL" id="JAGSYN010000182">
    <property type="protein sequence ID" value="KAG7662236.1"/>
    <property type="molecule type" value="Genomic_DNA"/>
</dbReference>
<name>A0A8J5UKR3_9ASCO</name>
<comment type="subunit">
    <text evidence="3">Heterodimer of an alpha and a beta subunit.</text>
</comment>
<reference evidence="4 5" key="1">
    <citation type="journal article" date="2021" name="DNA Res.">
        <title>Genome analysis of Candida subhashii reveals its hybrid nature and dual mitochondrial genome conformations.</title>
        <authorList>
            <person name="Mixao V."/>
            <person name="Hegedusova E."/>
            <person name="Saus E."/>
            <person name="Pryszcz L.P."/>
            <person name="Cillingova A."/>
            <person name="Nosek J."/>
            <person name="Gabaldon T."/>
        </authorList>
    </citation>
    <scope>NUCLEOTIDE SEQUENCE [LARGE SCALE GENOMIC DNA]</scope>
    <source>
        <strain evidence="4 5">CBS 10753</strain>
    </source>
</reference>
<dbReference type="GeneID" id="73471046"/>
<accession>A0A8J5UKR3</accession>
<comment type="function">
    <text evidence="3">F-actin-capping proteins bind in a Ca(2+)-independent manner to the fast growing ends of actin filaments (barbed end) thereby blocking the exchange of subunits at these ends. Unlike other capping proteins (such as gelsolin and severin), these proteins do not sever actin filaments.</text>
</comment>
<proteinExistence type="inferred from homology"/>
<evidence type="ECO:0000256" key="3">
    <source>
        <dbReference type="RuleBase" id="RU365077"/>
    </source>
</evidence>
<dbReference type="AlphaFoldDB" id="A0A8J5UKR3"/>
<protein>
    <recommendedName>
        <fullName evidence="1 3">F-actin-capping protein subunit alpha</fullName>
    </recommendedName>
</protein>
<dbReference type="GO" id="GO:0051016">
    <property type="term" value="P:barbed-end actin filament capping"/>
    <property type="evidence" value="ECO:0007669"/>
    <property type="project" value="UniProtKB-UniRule"/>
</dbReference>
<dbReference type="Proteomes" id="UP000694255">
    <property type="component" value="Unassembled WGS sequence"/>
</dbReference>